<dbReference type="Proteomes" id="UP000472372">
    <property type="component" value="Chromosome 5"/>
</dbReference>
<dbReference type="EMBL" id="HG992981">
    <property type="protein sequence ID" value="CAE7179134.1"/>
    <property type="molecule type" value="Genomic_DNA"/>
</dbReference>
<evidence type="ECO:0000313" key="2">
    <source>
        <dbReference type="Proteomes" id="UP000472372"/>
    </source>
</evidence>
<accession>A0A6S6W478</accession>
<organism evidence="1 2">
    <name type="scientific">Pyrenophora teres f. teres</name>
    <dbReference type="NCBI Taxonomy" id="97479"/>
    <lineage>
        <taxon>Eukaryota</taxon>
        <taxon>Fungi</taxon>
        <taxon>Dikarya</taxon>
        <taxon>Ascomycota</taxon>
        <taxon>Pezizomycotina</taxon>
        <taxon>Dothideomycetes</taxon>
        <taxon>Pleosporomycetidae</taxon>
        <taxon>Pleosporales</taxon>
        <taxon>Pleosporineae</taxon>
        <taxon>Pleosporaceae</taxon>
        <taxon>Pyrenophora</taxon>
    </lineage>
</organism>
<name>A0A6S6W478_9PLEO</name>
<proteinExistence type="predicted"/>
<evidence type="ECO:0000313" key="1">
    <source>
        <dbReference type="EMBL" id="CAE7179134.1"/>
    </source>
</evidence>
<reference evidence="1" key="1">
    <citation type="submission" date="2021-02" db="EMBL/GenBank/DDBJ databases">
        <authorList>
            <person name="Syme A R."/>
            <person name="Syme A R."/>
            <person name="Moolhuijzen P."/>
        </authorList>
    </citation>
    <scope>NUCLEOTIDE SEQUENCE</scope>
    <source>
        <strain evidence="1">W1-1</strain>
    </source>
</reference>
<dbReference type="AlphaFoldDB" id="A0A6S6W478"/>
<protein>
    <submittedName>
        <fullName evidence="1">Uncharacterized protein</fullName>
    </submittedName>
</protein>
<sequence>MKAFLPLVIAPLLRLALANNPAWCVKASASWGDSECPGWKLKACCQVYSHGLFDDKWRNVSQLRDNQNNYIPCSSTNSKTSTDGFLACAD</sequence>
<gene>
    <name evidence="1" type="ORF">PTTW11_06490</name>
</gene>